<reference evidence="1 2" key="1">
    <citation type="submission" date="2016-11" db="EMBL/GenBank/DDBJ databases">
        <title>Trade-off between light-utilization and light-protection in marine flavobacteria.</title>
        <authorList>
            <person name="Kumagai Y."/>
        </authorList>
    </citation>
    <scope>NUCLEOTIDE SEQUENCE [LARGE SCALE GENOMIC DNA]</scope>
    <source>
        <strain evidence="1 2">NBRC 107125</strain>
    </source>
</reference>
<sequence length="703" mass="78724">MKPITLVIFLTLSLHSIVLLAHGTNFISRHNLAWHTDKIAQVYSTSPYLSAADHPKVKTINGKSCLQGAFLNFDVRDSYAFNIDETVIVEMEFDLKNKPDSLHLNYDKNGTVLGAETIDLSQLKTERWYRHSFTLERARFSGRSIIMHNHSGDFAIRAQVAGQHIFESEVTICDIKLTRSNKTSQPKHYGQLDLTVMHNGNPAPARIGIYDKVGSMPLPSVEAIPLSYHSISSRVVTLPEFTGLGWPHTNRHAFYIDGHYQARLPVGQYELVIARGLEYQFARRSFDIKADSETRLEVPLSRWADKPEEGWYSGDVHIHYGRGNSEQERIILLQTQAEDLHVANLLQMDSIGHTDYYQYNWGEAAHYGKGSYYLLPGREGPRSSRGHTLQLNILESDYDPVRYHLYHEIFKATHQQGGLTGYAHVREKFNYGARFGLALDVPYGLVDLVEVLQFAKLDLGIWFDFLNLGYRLSPAAGTDYAPLAPGAMGDVRSYVKLAGPFSVKAWFDGLKAGHTYVTNGPMLNLNINGYMMGDTVKLNRGENINIAASAALNPDIDRLDRLELYQGGQLIKTVRSGGDSSFLVLNHQLTAGEGSWFVIKAAGKKQGLAVEVVAVSAPVYISVNGSGHCQPSLVPNLVAQQKSRLASYLAVEHKDEQHGAYGSLAPQQQYWPGNKQQLQQRVLKVNKKYDKLLRLAEQGRCLR</sequence>
<dbReference type="EMBL" id="CP019343">
    <property type="protein sequence ID" value="ARN73812.1"/>
    <property type="molecule type" value="Genomic_DNA"/>
</dbReference>
<accession>A0A1X9NBJ7</accession>
<dbReference type="AlphaFoldDB" id="A0A1X9NBJ7"/>
<evidence type="ECO:0000313" key="1">
    <source>
        <dbReference type="EMBL" id="ARN73812.1"/>
    </source>
</evidence>
<protein>
    <submittedName>
        <fullName evidence="1">Uncharacterized protein</fullName>
    </submittedName>
</protein>
<name>A0A1X9NBJ7_9GAMM</name>
<proteinExistence type="predicted"/>
<gene>
    <name evidence="1" type="ORF">BST96_06610</name>
</gene>
<evidence type="ECO:0000313" key="2">
    <source>
        <dbReference type="Proteomes" id="UP000193450"/>
    </source>
</evidence>
<organism evidence="1 2">
    <name type="scientific">Oceanicoccus sagamiensis</name>
    <dbReference type="NCBI Taxonomy" id="716816"/>
    <lineage>
        <taxon>Bacteria</taxon>
        <taxon>Pseudomonadati</taxon>
        <taxon>Pseudomonadota</taxon>
        <taxon>Gammaproteobacteria</taxon>
        <taxon>Cellvibrionales</taxon>
        <taxon>Spongiibacteraceae</taxon>
        <taxon>Oceanicoccus</taxon>
    </lineage>
</organism>
<dbReference type="NCBIfam" id="NF038032">
    <property type="entry name" value="CehA_McbA_metalo"/>
    <property type="match status" value="1"/>
</dbReference>
<dbReference type="InterPro" id="IPR016195">
    <property type="entry name" value="Pol/histidinol_Pase-like"/>
</dbReference>
<dbReference type="Proteomes" id="UP000193450">
    <property type="component" value="Chromosome"/>
</dbReference>
<dbReference type="SUPFAM" id="SSF89550">
    <property type="entry name" value="PHP domain-like"/>
    <property type="match status" value="1"/>
</dbReference>
<dbReference type="KEGG" id="osg:BST96_06610"/>
<dbReference type="Gene3D" id="3.20.20.140">
    <property type="entry name" value="Metal-dependent hydrolases"/>
    <property type="match status" value="1"/>
</dbReference>
<keyword evidence="2" id="KW-1185">Reference proteome</keyword>
<dbReference type="STRING" id="716816.BST96_06610"/>